<proteinExistence type="predicted"/>
<protein>
    <submittedName>
        <fullName evidence="1">Cation transport ATPases</fullName>
    </submittedName>
</protein>
<name>A0A7Z7LEA4_9BACT</name>
<evidence type="ECO:0000313" key="2">
    <source>
        <dbReference type="Proteomes" id="UP000250796"/>
    </source>
</evidence>
<dbReference type="EMBL" id="LS974202">
    <property type="protein sequence ID" value="SSC12486.1"/>
    <property type="molecule type" value="Genomic_DNA"/>
</dbReference>
<dbReference type="InterPro" id="IPR036163">
    <property type="entry name" value="HMA_dom_sf"/>
</dbReference>
<dbReference type="Gene3D" id="3.30.70.100">
    <property type="match status" value="1"/>
</dbReference>
<dbReference type="KEGG" id="minf:MESINF_1037"/>
<gene>
    <name evidence="1" type="ORF">MESINF_1037</name>
</gene>
<organism evidence="1 2">
    <name type="scientific">Mesotoga infera</name>
    <dbReference type="NCBI Taxonomy" id="1236046"/>
    <lineage>
        <taxon>Bacteria</taxon>
        <taxon>Thermotogati</taxon>
        <taxon>Thermotogota</taxon>
        <taxon>Thermotogae</taxon>
        <taxon>Kosmotogales</taxon>
        <taxon>Kosmotogaceae</taxon>
        <taxon>Mesotoga</taxon>
    </lineage>
</organism>
<dbReference type="GO" id="GO:0046872">
    <property type="term" value="F:metal ion binding"/>
    <property type="evidence" value="ECO:0007669"/>
    <property type="project" value="InterPro"/>
</dbReference>
<dbReference type="SUPFAM" id="SSF55008">
    <property type="entry name" value="HMA, heavy metal-associated domain"/>
    <property type="match status" value="1"/>
</dbReference>
<keyword evidence="2" id="KW-1185">Reference proteome</keyword>
<accession>A0A7Z7LEA4</accession>
<sequence length="71" mass="8202">MPRVVRLFQVKNLVKEDEADKIANKLRSMDGIVHVQVDASSGVLEIEYENAIIDRYIIREELLKIGFEMLV</sequence>
<dbReference type="Proteomes" id="UP000250796">
    <property type="component" value="Chromosome MESINF"/>
</dbReference>
<dbReference type="AlphaFoldDB" id="A0A7Z7LEA4"/>
<evidence type="ECO:0000313" key="1">
    <source>
        <dbReference type="EMBL" id="SSC12486.1"/>
    </source>
</evidence>
<reference evidence="1 2" key="1">
    <citation type="submission" date="2017-01" db="EMBL/GenBank/DDBJ databases">
        <authorList>
            <person name="Erauso G."/>
        </authorList>
    </citation>
    <scope>NUCLEOTIDE SEQUENCE [LARGE SCALE GENOMIC DNA]</scope>
    <source>
        <strain evidence="1">MESINF1</strain>
    </source>
</reference>
<dbReference type="RefSeq" id="WP_169698800.1">
    <property type="nucleotide sequence ID" value="NZ_LS974202.1"/>
</dbReference>